<sequence length="107" mass="12307">MDLLLVWLQTLLQTPIFSSLSPASTSKAIVNATHSPDSALTTRMHKPQHLPPLLRLNLHPTDLYHPEEKRRFSEDHGWWKFLEFSVMLGFTHVTAFGSGLNTEFWTH</sequence>
<feature type="chain" id="PRO_5040306321" evidence="1">
    <location>
        <begin position="19"/>
        <end position="107"/>
    </location>
</feature>
<reference evidence="2" key="1">
    <citation type="submission" date="2020-11" db="EMBL/GenBank/DDBJ databases">
        <authorList>
            <consortium name="DOE Joint Genome Institute"/>
            <person name="Ahrendt S."/>
            <person name="Riley R."/>
            <person name="Andreopoulos W."/>
            <person name="Labutti K."/>
            <person name="Pangilinan J."/>
            <person name="Ruiz-Duenas F.J."/>
            <person name="Barrasa J.M."/>
            <person name="Sanchez-Garcia M."/>
            <person name="Camarero S."/>
            <person name="Miyauchi S."/>
            <person name="Serrano A."/>
            <person name="Linde D."/>
            <person name="Babiker R."/>
            <person name="Drula E."/>
            <person name="Ayuso-Fernandez I."/>
            <person name="Pacheco R."/>
            <person name="Padilla G."/>
            <person name="Ferreira P."/>
            <person name="Barriuso J."/>
            <person name="Kellner H."/>
            <person name="Castanera R."/>
            <person name="Alfaro M."/>
            <person name="Ramirez L."/>
            <person name="Pisabarro A.G."/>
            <person name="Kuo A."/>
            <person name="Tritt A."/>
            <person name="Lipzen A."/>
            <person name="He G."/>
            <person name="Yan M."/>
            <person name="Ng V."/>
            <person name="Cullen D."/>
            <person name="Martin F."/>
            <person name="Rosso M.-N."/>
            <person name="Henrissat B."/>
            <person name="Hibbett D."/>
            <person name="Martinez A.T."/>
            <person name="Grigoriev I.V."/>
        </authorList>
    </citation>
    <scope>NUCLEOTIDE SEQUENCE</scope>
    <source>
        <strain evidence="2">AH 40177</strain>
    </source>
</reference>
<evidence type="ECO:0000313" key="3">
    <source>
        <dbReference type="Proteomes" id="UP000772434"/>
    </source>
</evidence>
<evidence type="ECO:0000313" key="2">
    <source>
        <dbReference type="EMBL" id="KAF9043671.1"/>
    </source>
</evidence>
<organism evidence="2 3">
    <name type="scientific">Rhodocollybia butyracea</name>
    <dbReference type="NCBI Taxonomy" id="206335"/>
    <lineage>
        <taxon>Eukaryota</taxon>
        <taxon>Fungi</taxon>
        <taxon>Dikarya</taxon>
        <taxon>Basidiomycota</taxon>
        <taxon>Agaricomycotina</taxon>
        <taxon>Agaricomycetes</taxon>
        <taxon>Agaricomycetidae</taxon>
        <taxon>Agaricales</taxon>
        <taxon>Marasmiineae</taxon>
        <taxon>Omphalotaceae</taxon>
        <taxon>Rhodocollybia</taxon>
    </lineage>
</organism>
<comment type="caution">
    <text evidence="2">The sequence shown here is derived from an EMBL/GenBank/DDBJ whole genome shotgun (WGS) entry which is preliminary data.</text>
</comment>
<keyword evidence="1" id="KW-0732">Signal</keyword>
<name>A0A9P5P6A5_9AGAR</name>
<gene>
    <name evidence="2" type="ORF">BDP27DRAFT_741810</name>
</gene>
<proteinExistence type="predicted"/>
<feature type="signal peptide" evidence="1">
    <location>
        <begin position="1"/>
        <end position="18"/>
    </location>
</feature>
<dbReference type="AlphaFoldDB" id="A0A9P5P6A5"/>
<dbReference type="EMBL" id="JADNRY010000535">
    <property type="protein sequence ID" value="KAF9043671.1"/>
    <property type="molecule type" value="Genomic_DNA"/>
</dbReference>
<protein>
    <submittedName>
        <fullName evidence="2">Uncharacterized protein</fullName>
    </submittedName>
</protein>
<evidence type="ECO:0000256" key="1">
    <source>
        <dbReference type="SAM" id="SignalP"/>
    </source>
</evidence>
<dbReference type="Proteomes" id="UP000772434">
    <property type="component" value="Unassembled WGS sequence"/>
</dbReference>
<accession>A0A9P5P6A5</accession>
<keyword evidence="3" id="KW-1185">Reference proteome</keyword>